<gene>
    <name evidence="5" type="ORF">ACFFJ2_01260</name>
</gene>
<name>A0ABV6D302_9HYPH</name>
<dbReference type="Gene3D" id="1.10.10.10">
    <property type="entry name" value="Winged helix-like DNA-binding domain superfamily/Winged helix DNA-binding domain"/>
    <property type="match status" value="1"/>
</dbReference>
<evidence type="ECO:0000259" key="4">
    <source>
        <dbReference type="PROSITE" id="PS50043"/>
    </source>
</evidence>
<dbReference type="InterPro" id="IPR016032">
    <property type="entry name" value="Sig_transdc_resp-reg_C-effctor"/>
</dbReference>
<keyword evidence="1" id="KW-0805">Transcription regulation</keyword>
<dbReference type="CDD" id="cd06170">
    <property type="entry name" value="LuxR_C_like"/>
    <property type="match status" value="1"/>
</dbReference>
<dbReference type="PRINTS" id="PR00038">
    <property type="entry name" value="HTHLUXR"/>
</dbReference>
<dbReference type="SUPFAM" id="SSF75516">
    <property type="entry name" value="Pheromone-binding domain of LuxR-like quorum-sensing transcription factors"/>
    <property type="match status" value="1"/>
</dbReference>
<feature type="domain" description="HTH luxR-type" evidence="4">
    <location>
        <begin position="162"/>
        <end position="227"/>
    </location>
</feature>
<evidence type="ECO:0000256" key="1">
    <source>
        <dbReference type="ARBA" id="ARBA00023015"/>
    </source>
</evidence>
<protein>
    <submittedName>
        <fullName evidence="5">LuxR family transcriptional regulator</fullName>
    </submittedName>
</protein>
<dbReference type="PANTHER" id="PTHR44688">
    <property type="entry name" value="DNA-BINDING TRANSCRIPTIONAL ACTIVATOR DEVR_DOSR"/>
    <property type="match status" value="1"/>
</dbReference>
<dbReference type="SUPFAM" id="SSF46894">
    <property type="entry name" value="C-terminal effector domain of the bipartite response regulators"/>
    <property type="match status" value="1"/>
</dbReference>
<evidence type="ECO:0000256" key="2">
    <source>
        <dbReference type="ARBA" id="ARBA00023125"/>
    </source>
</evidence>
<dbReference type="Pfam" id="PF00196">
    <property type="entry name" value="GerE"/>
    <property type="match status" value="1"/>
</dbReference>
<comment type="caution">
    <text evidence="5">The sequence shown here is derived from an EMBL/GenBank/DDBJ whole genome shotgun (WGS) entry which is preliminary data.</text>
</comment>
<dbReference type="Pfam" id="PF03472">
    <property type="entry name" value="Autoind_bind"/>
    <property type="match status" value="1"/>
</dbReference>
<reference evidence="5 6" key="1">
    <citation type="submission" date="2024-09" db="EMBL/GenBank/DDBJ databases">
        <authorList>
            <person name="Sun Q."/>
            <person name="Mori K."/>
        </authorList>
    </citation>
    <scope>NUCLEOTIDE SEQUENCE [LARGE SCALE GENOMIC DNA]</scope>
    <source>
        <strain evidence="5 6">CCM 8543</strain>
    </source>
</reference>
<dbReference type="InterPro" id="IPR000792">
    <property type="entry name" value="Tscrpt_reg_LuxR_C"/>
</dbReference>
<dbReference type="Gene3D" id="3.30.450.80">
    <property type="entry name" value="Transcription factor LuxR-like, autoinducer-binding domain"/>
    <property type="match status" value="1"/>
</dbReference>
<evidence type="ECO:0000313" key="5">
    <source>
        <dbReference type="EMBL" id="MFC0207025.1"/>
    </source>
</evidence>
<evidence type="ECO:0000256" key="3">
    <source>
        <dbReference type="ARBA" id="ARBA00023163"/>
    </source>
</evidence>
<dbReference type="PANTHER" id="PTHR44688:SF16">
    <property type="entry name" value="DNA-BINDING TRANSCRIPTIONAL ACTIVATOR DEVR_DOSR"/>
    <property type="match status" value="1"/>
</dbReference>
<dbReference type="SMART" id="SM00421">
    <property type="entry name" value="HTH_LUXR"/>
    <property type="match status" value="1"/>
</dbReference>
<accession>A0ABV6D302</accession>
<sequence length="231" mass="25419">MLATARRAVIEAETVDDAITRFRDHLGFDHVTYLAAISLRPLGVPFLRTTYPPQWIARYVLRDYLRVDPVVRMGFEATEPFVWSGQEWTGPEGAFMADALAHGVGDKGYCIPLMDRACRRSILSLNTSMAMETWAEFLAISAAGLEKIARLIHEKAVGEFAAAAEAPALAPREVECLLWTARGKDAKAIAVILGLSEFTVRSYLRTARRKLGCRTLSQAVARAVLGGLINP</sequence>
<proteinExistence type="predicted"/>
<dbReference type="Proteomes" id="UP001589755">
    <property type="component" value="Unassembled WGS sequence"/>
</dbReference>
<dbReference type="InterPro" id="IPR005143">
    <property type="entry name" value="TF_LuxR_autoind-bd_dom"/>
</dbReference>
<dbReference type="InterPro" id="IPR036693">
    <property type="entry name" value="TF_LuxR_autoind-bd_dom_sf"/>
</dbReference>
<dbReference type="RefSeq" id="WP_261520154.1">
    <property type="nucleotide sequence ID" value="NZ_JAODNW010000008.1"/>
</dbReference>
<dbReference type="EMBL" id="JBHLXD010000002">
    <property type="protein sequence ID" value="MFC0207025.1"/>
    <property type="molecule type" value="Genomic_DNA"/>
</dbReference>
<keyword evidence="6" id="KW-1185">Reference proteome</keyword>
<organism evidence="5 6">
    <name type="scientific">Chelativorans intermedius</name>
    <dbReference type="NCBI Taxonomy" id="515947"/>
    <lineage>
        <taxon>Bacteria</taxon>
        <taxon>Pseudomonadati</taxon>
        <taxon>Pseudomonadota</taxon>
        <taxon>Alphaproteobacteria</taxon>
        <taxon>Hyphomicrobiales</taxon>
        <taxon>Phyllobacteriaceae</taxon>
        <taxon>Chelativorans</taxon>
    </lineage>
</organism>
<keyword evidence="3" id="KW-0804">Transcription</keyword>
<evidence type="ECO:0000313" key="6">
    <source>
        <dbReference type="Proteomes" id="UP001589755"/>
    </source>
</evidence>
<dbReference type="PROSITE" id="PS50043">
    <property type="entry name" value="HTH_LUXR_2"/>
    <property type="match status" value="1"/>
</dbReference>
<keyword evidence="2" id="KW-0238">DNA-binding</keyword>
<dbReference type="InterPro" id="IPR036388">
    <property type="entry name" value="WH-like_DNA-bd_sf"/>
</dbReference>